<keyword evidence="3" id="KW-1185">Reference proteome</keyword>
<dbReference type="EMBL" id="BMWD01000008">
    <property type="protein sequence ID" value="GGX59298.1"/>
    <property type="molecule type" value="Genomic_DNA"/>
</dbReference>
<evidence type="ECO:0000313" key="2">
    <source>
        <dbReference type="EMBL" id="GGX59298.1"/>
    </source>
</evidence>
<gene>
    <name evidence="2" type="ORF">GCM10010515_29070</name>
</gene>
<feature type="region of interest" description="Disordered" evidence="1">
    <location>
        <begin position="1"/>
        <end position="46"/>
    </location>
</feature>
<organism evidence="2 3">
    <name type="scientific">Streptomyces fructofermentans</name>
    <dbReference type="NCBI Taxonomy" id="152141"/>
    <lineage>
        <taxon>Bacteria</taxon>
        <taxon>Bacillati</taxon>
        <taxon>Actinomycetota</taxon>
        <taxon>Actinomycetes</taxon>
        <taxon>Kitasatosporales</taxon>
        <taxon>Streptomycetaceae</taxon>
        <taxon>Streptomyces</taxon>
    </lineage>
</organism>
<reference evidence="2" key="1">
    <citation type="journal article" date="2014" name="Int. J. Syst. Evol. Microbiol.">
        <title>Complete genome sequence of Corynebacterium casei LMG S-19264T (=DSM 44701T), isolated from a smear-ripened cheese.</title>
        <authorList>
            <consortium name="US DOE Joint Genome Institute (JGI-PGF)"/>
            <person name="Walter F."/>
            <person name="Albersmeier A."/>
            <person name="Kalinowski J."/>
            <person name="Ruckert C."/>
        </authorList>
    </citation>
    <scope>NUCLEOTIDE SEQUENCE</scope>
    <source>
        <strain evidence="2">JCM 4956</strain>
    </source>
</reference>
<proteinExistence type="predicted"/>
<sequence>MRTWHSGAARPGAPRPPRCRSEARDPARALVRSTAGTRNALPERSDCSPDAAHALVPAVRRLVPAVRRLVPAVRRLVPAAQP</sequence>
<accession>A0A918KDC8</accession>
<reference evidence="2" key="2">
    <citation type="submission" date="2020-09" db="EMBL/GenBank/DDBJ databases">
        <authorList>
            <person name="Sun Q."/>
            <person name="Ohkuma M."/>
        </authorList>
    </citation>
    <scope>NUCLEOTIDE SEQUENCE</scope>
    <source>
        <strain evidence="2">JCM 4956</strain>
    </source>
</reference>
<protein>
    <submittedName>
        <fullName evidence="2">Uncharacterized protein</fullName>
    </submittedName>
</protein>
<evidence type="ECO:0000313" key="3">
    <source>
        <dbReference type="Proteomes" id="UP000645555"/>
    </source>
</evidence>
<comment type="caution">
    <text evidence="2">The sequence shown here is derived from an EMBL/GenBank/DDBJ whole genome shotgun (WGS) entry which is preliminary data.</text>
</comment>
<name>A0A918KDC8_9ACTN</name>
<dbReference type="Proteomes" id="UP000645555">
    <property type="component" value="Unassembled WGS sequence"/>
</dbReference>
<dbReference type="AlphaFoldDB" id="A0A918KDC8"/>
<evidence type="ECO:0000256" key="1">
    <source>
        <dbReference type="SAM" id="MobiDB-lite"/>
    </source>
</evidence>